<protein>
    <submittedName>
        <fullName evidence="1">L* protein</fullName>
    </submittedName>
</protein>
<organism evidence="1 2">
    <name type="scientific">Saffold virus 6</name>
    <dbReference type="NCBI Taxonomy" id="2779854"/>
    <lineage>
        <taxon>Viruses</taxon>
        <taxon>Riboviria</taxon>
        <taxon>Orthornavirae</taxon>
        <taxon>Pisuviricota</taxon>
        <taxon>Pisoniviricetes</taxon>
        <taxon>Picornavirales</taxon>
        <taxon>Picornaviridae</taxon>
        <taxon>Caphthovirinae</taxon>
        <taxon>Cardiovirus</taxon>
        <taxon>Cardiovirus saffoldi</taxon>
        <taxon>Cardiovirus D</taxon>
    </lineage>
</organism>
<sequence>MAIWRANTDIRFCALFALLLTFLQMELLLSSLIMSGTRLTF</sequence>
<gene>
    <name evidence="1" type="primary">L*</name>
</gene>
<proteinExistence type="predicted"/>
<dbReference type="EMBL" id="FJ463617">
    <property type="protein sequence ID" value="ACO92358.1"/>
    <property type="molecule type" value="Genomic_RNA"/>
</dbReference>
<evidence type="ECO:0000313" key="1">
    <source>
        <dbReference type="EMBL" id="ACO92358.1"/>
    </source>
</evidence>
<evidence type="ECO:0000313" key="2">
    <source>
        <dbReference type="Proteomes" id="UP000326429"/>
    </source>
</evidence>
<accession>C3U5A8</accession>
<dbReference type="Proteomes" id="UP000326429">
    <property type="component" value="Segment"/>
</dbReference>
<name>C3U5A8_9PICO</name>
<reference evidence="1 2" key="1">
    <citation type="journal article" date="2009" name="J. Virol.">
        <title>Cardioviruses are genetically diverse and cause common enteric infections in South Asian children.</title>
        <authorList>
            <person name="Blinkova O."/>
            <person name="Kapoor A."/>
            <person name="Victoria J."/>
            <person name="Jones M."/>
            <person name="Wolfe N."/>
            <person name="Naeem A."/>
            <person name="Shaukat S."/>
            <person name="Sharif S."/>
            <person name="Alam M.M."/>
            <person name="Angez M."/>
            <person name="Zaidi S."/>
            <person name="Delwart E.L."/>
        </authorList>
    </citation>
    <scope>NUCLEOTIDE SEQUENCE [LARGE SCALE GENOMIC DNA]</scope>
    <source>
        <strain evidence="1">Pak6572</strain>
    </source>
</reference>